<protein>
    <recommendedName>
        <fullName evidence="9">Transcription factor domain-containing protein</fullName>
    </recommendedName>
</protein>
<comment type="caution">
    <text evidence="7">The sequence shown here is derived from an EMBL/GenBank/DDBJ whole genome shotgun (WGS) entry which is preliminary data.</text>
</comment>
<keyword evidence="2" id="KW-0805">Transcription regulation</keyword>
<evidence type="ECO:0000256" key="2">
    <source>
        <dbReference type="ARBA" id="ARBA00023015"/>
    </source>
</evidence>
<evidence type="ECO:0000256" key="1">
    <source>
        <dbReference type="ARBA" id="ARBA00004123"/>
    </source>
</evidence>
<evidence type="ECO:0000313" key="8">
    <source>
        <dbReference type="Proteomes" id="UP000799777"/>
    </source>
</evidence>
<comment type="subcellular location">
    <subcellularLocation>
        <location evidence="1">Nucleus</location>
    </subcellularLocation>
</comment>
<evidence type="ECO:0000256" key="6">
    <source>
        <dbReference type="SAM" id="MobiDB-lite"/>
    </source>
</evidence>
<evidence type="ECO:0000256" key="3">
    <source>
        <dbReference type="ARBA" id="ARBA00023125"/>
    </source>
</evidence>
<organism evidence="7 8">
    <name type="scientific">Setomelanomma holmii</name>
    <dbReference type="NCBI Taxonomy" id="210430"/>
    <lineage>
        <taxon>Eukaryota</taxon>
        <taxon>Fungi</taxon>
        <taxon>Dikarya</taxon>
        <taxon>Ascomycota</taxon>
        <taxon>Pezizomycotina</taxon>
        <taxon>Dothideomycetes</taxon>
        <taxon>Pleosporomycetidae</taxon>
        <taxon>Pleosporales</taxon>
        <taxon>Pleosporineae</taxon>
        <taxon>Phaeosphaeriaceae</taxon>
        <taxon>Setomelanomma</taxon>
    </lineage>
</organism>
<keyword evidence="4" id="KW-0804">Transcription</keyword>
<dbReference type="CDD" id="cd12148">
    <property type="entry name" value="fungal_TF_MHR"/>
    <property type="match status" value="1"/>
</dbReference>
<dbReference type="PANTHER" id="PTHR31845:SF10">
    <property type="entry name" value="ZN(II)2CYS6 TRANSCRIPTION FACTOR (EUROFUNG)"/>
    <property type="match status" value="1"/>
</dbReference>
<name>A0A9P4HIM0_9PLEO</name>
<dbReference type="PANTHER" id="PTHR31845">
    <property type="entry name" value="FINGER DOMAIN PROTEIN, PUTATIVE-RELATED"/>
    <property type="match status" value="1"/>
</dbReference>
<dbReference type="GO" id="GO:0005634">
    <property type="term" value="C:nucleus"/>
    <property type="evidence" value="ECO:0007669"/>
    <property type="project" value="UniProtKB-SubCell"/>
</dbReference>
<feature type="compositionally biased region" description="Low complexity" evidence="6">
    <location>
        <begin position="535"/>
        <end position="551"/>
    </location>
</feature>
<evidence type="ECO:0000313" key="7">
    <source>
        <dbReference type="EMBL" id="KAF2035936.1"/>
    </source>
</evidence>
<evidence type="ECO:0000256" key="4">
    <source>
        <dbReference type="ARBA" id="ARBA00023163"/>
    </source>
</evidence>
<gene>
    <name evidence="7" type="ORF">EK21DRAFT_106773</name>
</gene>
<proteinExistence type="predicted"/>
<dbReference type="InterPro" id="IPR051089">
    <property type="entry name" value="prtT"/>
</dbReference>
<dbReference type="GO" id="GO:0000981">
    <property type="term" value="F:DNA-binding transcription factor activity, RNA polymerase II-specific"/>
    <property type="evidence" value="ECO:0007669"/>
    <property type="project" value="TreeGrafter"/>
</dbReference>
<reference evidence="7" key="1">
    <citation type="journal article" date="2020" name="Stud. Mycol.">
        <title>101 Dothideomycetes genomes: a test case for predicting lifestyles and emergence of pathogens.</title>
        <authorList>
            <person name="Haridas S."/>
            <person name="Albert R."/>
            <person name="Binder M."/>
            <person name="Bloem J."/>
            <person name="Labutti K."/>
            <person name="Salamov A."/>
            <person name="Andreopoulos B."/>
            <person name="Baker S."/>
            <person name="Barry K."/>
            <person name="Bills G."/>
            <person name="Bluhm B."/>
            <person name="Cannon C."/>
            <person name="Castanera R."/>
            <person name="Culley D."/>
            <person name="Daum C."/>
            <person name="Ezra D."/>
            <person name="Gonzalez J."/>
            <person name="Henrissat B."/>
            <person name="Kuo A."/>
            <person name="Liang C."/>
            <person name="Lipzen A."/>
            <person name="Lutzoni F."/>
            <person name="Magnuson J."/>
            <person name="Mondo S."/>
            <person name="Nolan M."/>
            <person name="Ohm R."/>
            <person name="Pangilinan J."/>
            <person name="Park H.-J."/>
            <person name="Ramirez L."/>
            <person name="Alfaro M."/>
            <person name="Sun H."/>
            <person name="Tritt A."/>
            <person name="Yoshinaga Y."/>
            <person name="Zwiers L.-H."/>
            <person name="Turgeon B."/>
            <person name="Goodwin S."/>
            <person name="Spatafora J."/>
            <person name="Crous P."/>
            <person name="Grigoriev I."/>
        </authorList>
    </citation>
    <scope>NUCLEOTIDE SEQUENCE</scope>
    <source>
        <strain evidence="7">CBS 110217</strain>
    </source>
</reference>
<keyword evidence="8" id="KW-1185">Reference proteome</keyword>
<feature type="region of interest" description="Disordered" evidence="6">
    <location>
        <begin position="531"/>
        <end position="562"/>
    </location>
</feature>
<keyword evidence="5" id="KW-0539">Nucleus</keyword>
<dbReference type="Proteomes" id="UP000799777">
    <property type="component" value="Unassembled WGS sequence"/>
</dbReference>
<dbReference type="OrthoDB" id="5226580at2759"/>
<dbReference type="EMBL" id="ML978156">
    <property type="protein sequence ID" value="KAF2035936.1"/>
    <property type="molecule type" value="Genomic_DNA"/>
</dbReference>
<accession>A0A9P4HIM0</accession>
<evidence type="ECO:0008006" key="9">
    <source>
        <dbReference type="Google" id="ProtNLM"/>
    </source>
</evidence>
<dbReference type="GO" id="GO:0000976">
    <property type="term" value="F:transcription cis-regulatory region binding"/>
    <property type="evidence" value="ECO:0007669"/>
    <property type="project" value="TreeGrafter"/>
</dbReference>
<sequence>MVLCCHGDHYSKATSLILLLGESGNWNNAWKASSVVTPDSSAPTDDAAAHVSPTNAQARYWIESPPFEAYDPIDVGVLDEEHAYRLVQEFRTSFVSSFPFIVLDGDGPSLRRQAPFLFLAILTITAYDTPRIQCLLSEELRRQMARTIEHCRKSLDILQGLLVYGAWYHTFYRPANQQLAIIVQLCVALVQDLGLSSPAKPKPNKWSFADCGILGRPKGSLAEKRAYLGTYLLSVLFAQSWRKRTTLPYTRYLTLCCDAFRDSSLQTDALIRPLIQSCELLSRVNAHFSYDDIDNADVKGELLLDITVTSFLREKKLIQDSISASIFLQQNTTLTLMFSLLDISINEVCLHTSLWQTPTAQAAPPLSLIRVKMLHSAMIATTSYIKTLLEAPQSELLRLALSSWASWFYATIIICKLVFLEENERLGRTTLEEIPEEIDNLIPQNMDAEDISGYVSASAEISEQSGWTALPVAERYNVGLLFDRFMQKLRFILPEGDAPWHRPKEARESLYAIACIQQVILNGFTKRMDRLNSKTTTTPPTDRAPATAPNTHADGFAQSTWSSSLSDPHGIHVNARAPVPMAPFASFMNFDSINFDGVMLPQSTFPPQMGETVLGDWMWDMVMDDLTMP</sequence>
<evidence type="ECO:0000256" key="5">
    <source>
        <dbReference type="ARBA" id="ARBA00023242"/>
    </source>
</evidence>
<dbReference type="AlphaFoldDB" id="A0A9P4HIM0"/>
<keyword evidence="3" id="KW-0238">DNA-binding</keyword>